<feature type="compositionally biased region" description="Basic and acidic residues" evidence="6">
    <location>
        <begin position="572"/>
        <end position="582"/>
    </location>
</feature>
<evidence type="ECO:0000313" key="7">
    <source>
        <dbReference type="EMBL" id="URE24977.1"/>
    </source>
</evidence>
<keyword evidence="8" id="KW-1185">Reference proteome</keyword>
<organism evidence="7 8">
    <name type="scientific">Musa troglodytarum</name>
    <name type="common">fe'i banana</name>
    <dbReference type="NCBI Taxonomy" id="320322"/>
    <lineage>
        <taxon>Eukaryota</taxon>
        <taxon>Viridiplantae</taxon>
        <taxon>Streptophyta</taxon>
        <taxon>Embryophyta</taxon>
        <taxon>Tracheophyta</taxon>
        <taxon>Spermatophyta</taxon>
        <taxon>Magnoliopsida</taxon>
        <taxon>Liliopsida</taxon>
        <taxon>Zingiberales</taxon>
        <taxon>Musaceae</taxon>
        <taxon>Musa</taxon>
    </lineage>
</organism>
<dbReference type="InterPro" id="IPR035595">
    <property type="entry name" value="UDP_glycos_trans_CS"/>
</dbReference>
<dbReference type="EC" id="2.4.1.-" evidence="5"/>
<dbReference type="GO" id="GO:0080044">
    <property type="term" value="F:quercetin 7-O-glucosyltransferase activity"/>
    <property type="evidence" value="ECO:0007669"/>
    <property type="project" value="TreeGrafter"/>
</dbReference>
<evidence type="ECO:0000256" key="5">
    <source>
        <dbReference type="RuleBase" id="RU362057"/>
    </source>
</evidence>
<dbReference type="Pfam" id="PF00201">
    <property type="entry name" value="UDPGT"/>
    <property type="match status" value="1"/>
</dbReference>
<dbReference type="GO" id="GO:0080043">
    <property type="term" value="F:quercetin 3-O-glucosyltransferase activity"/>
    <property type="evidence" value="ECO:0007669"/>
    <property type="project" value="TreeGrafter"/>
</dbReference>
<dbReference type="PANTHER" id="PTHR11926">
    <property type="entry name" value="GLUCOSYL/GLUCURONOSYL TRANSFERASES"/>
    <property type="match status" value="1"/>
</dbReference>
<protein>
    <recommendedName>
        <fullName evidence="5">Glycosyltransferase</fullName>
        <ecNumber evidence="5">2.4.1.-</ecNumber>
    </recommendedName>
</protein>
<proteinExistence type="inferred from homology"/>
<dbReference type="OrthoDB" id="5835829at2759"/>
<dbReference type="PROSITE" id="PS00375">
    <property type="entry name" value="UDPGT"/>
    <property type="match status" value="1"/>
</dbReference>
<dbReference type="InterPro" id="IPR002213">
    <property type="entry name" value="UDP_glucos_trans"/>
</dbReference>
<evidence type="ECO:0000256" key="2">
    <source>
        <dbReference type="ARBA" id="ARBA00022676"/>
    </source>
</evidence>
<evidence type="ECO:0000256" key="3">
    <source>
        <dbReference type="ARBA" id="ARBA00022679"/>
    </source>
</evidence>
<evidence type="ECO:0000256" key="4">
    <source>
        <dbReference type="RuleBase" id="RU003718"/>
    </source>
</evidence>
<dbReference type="CDD" id="cd03784">
    <property type="entry name" value="GT1_Gtf-like"/>
    <property type="match status" value="1"/>
</dbReference>
<evidence type="ECO:0000313" key="8">
    <source>
        <dbReference type="Proteomes" id="UP001055439"/>
    </source>
</evidence>
<dbReference type="PANTHER" id="PTHR11926:SF1498">
    <property type="entry name" value="GLYCOSYLTRANSFERASE"/>
    <property type="match status" value="1"/>
</dbReference>
<comment type="similarity">
    <text evidence="1 4">Belongs to the UDP-glycosyltransferase family.</text>
</comment>
<reference evidence="7" key="1">
    <citation type="submission" date="2022-05" db="EMBL/GenBank/DDBJ databases">
        <title>The Musa troglodytarum L. genome provides insights into the mechanism of non-climacteric behaviour and enrichment of carotenoids.</title>
        <authorList>
            <person name="Wang J."/>
        </authorList>
    </citation>
    <scope>NUCLEOTIDE SEQUENCE</scope>
    <source>
        <tissue evidence="7">Leaf</tissue>
    </source>
</reference>
<keyword evidence="2 4" id="KW-0328">Glycosyltransferase</keyword>
<dbReference type="FunFam" id="3.40.50.2000:FF:000027">
    <property type="entry name" value="Glycosyltransferase"/>
    <property type="match status" value="1"/>
</dbReference>
<gene>
    <name evidence="7" type="ORF">MUK42_15932</name>
</gene>
<dbReference type="Gene3D" id="3.40.50.2000">
    <property type="entry name" value="Glycogen Phosphorylase B"/>
    <property type="match status" value="2"/>
</dbReference>
<dbReference type="AlphaFoldDB" id="A0A9E7H787"/>
<accession>A0A9E7H787</accession>
<feature type="region of interest" description="Disordered" evidence="6">
    <location>
        <begin position="561"/>
        <end position="582"/>
    </location>
</feature>
<dbReference type="FunFam" id="3.40.50.2000:FF:000065">
    <property type="entry name" value="Glycosyltransferase"/>
    <property type="match status" value="1"/>
</dbReference>
<evidence type="ECO:0000256" key="1">
    <source>
        <dbReference type="ARBA" id="ARBA00009995"/>
    </source>
</evidence>
<sequence>MMGESGLGRWRRSGGEGCKLVEVAALTFACFGQRLNPRARHYWSSQPPEIVHVCGQDLDVSRVSSCSSHVGFSQSTYLLRLEKGKVPPAAFTMLNDAAEGEDEVIVSVKQKMHPHAVLIPYPTAGQLNPMLQLAELLQSRGFYITFVNTEFSRRQLLRTGGPGALGGTETFRFVTIADGVSQADHLGPDQLVELWLSIQRNCPASLAELLLELNASSDVPRITCIVANYLMTFTQAVAEQIGVPELVFWTTSACGLMASLQLGELVRRGYIPLKDESCLTNGYLDTAIDWIPGMKEMRLRDLSSFIRTTDHDDIFLKTEMEEVDYALKAWGLILNTFEDMESEVLDALQGFFPRIYTLGAIGSLVERVAGGSRSTSPRLGFWREDRRCMDWLDAQQDASVIYVSFGSLTVLTVTQLMEFAWGLADSNHPFLWVIRADMVEGGAATLPEEFIEETKGRSFFAGWCRQGEVLSHPSIAGFLTHSGWNSMMESVACGVPVICWPGFAEQYTNCLYACEHWGFGMEIDQVVTREQVKDVVVELMEGEKGKEMRKNAAKWKEMAARATAQGGSSHGNLERLAADLNP</sequence>
<dbReference type="Proteomes" id="UP001055439">
    <property type="component" value="Chromosome 8"/>
</dbReference>
<dbReference type="EMBL" id="CP097510">
    <property type="protein sequence ID" value="URE24977.1"/>
    <property type="molecule type" value="Genomic_DNA"/>
</dbReference>
<evidence type="ECO:0000256" key="6">
    <source>
        <dbReference type="SAM" id="MobiDB-lite"/>
    </source>
</evidence>
<dbReference type="SUPFAM" id="SSF53756">
    <property type="entry name" value="UDP-Glycosyltransferase/glycogen phosphorylase"/>
    <property type="match status" value="1"/>
</dbReference>
<name>A0A9E7H787_9LILI</name>
<keyword evidence="3 4" id="KW-0808">Transferase</keyword>